<dbReference type="PANTHER" id="PTHR36836:SF1">
    <property type="entry name" value="COLANIC ACID BIOSYNTHESIS PROTEIN WCAK"/>
    <property type="match status" value="1"/>
</dbReference>
<reference evidence="4 5" key="1">
    <citation type="submission" date="2019-11" db="EMBL/GenBank/DDBJ databases">
        <authorList>
            <person name="Holert J."/>
        </authorList>
    </citation>
    <scope>NUCLEOTIDE SEQUENCE [LARGE SCALE GENOMIC DNA]</scope>
    <source>
        <strain evidence="2">BC3_2A</strain>
        <strain evidence="3">SB11_1A</strain>
    </source>
</reference>
<dbReference type="Proteomes" id="UP000439591">
    <property type="component" value="Unassembled WGS sequence"/>
</dbReference>
<dbReference type="AlphaFoldDB" id="A0A5S9PF68"/>
<proteinExistence type="predicted"/>
<dbReference type="EMBL" id="CACSIM010000003">
    <property type="protein sequence ID" value="CAA0102424.1"/>
    <property type="molecule type" value="Genomic_DNA"/>
</dbReference>
<name>A0A5S9PF68_9GAMM</name>
<organism evidence="2 5">
    <name type="scientific">Zhongshania aliphaticivorans</name>
    <dbReference type="NCBI Taxonomy" id="1470434"/>
    <lineage>
        <taxon>Bacteria</taxon>
        <taxon>Pseudomonadati</taxon>
        <taxon>Pseudomonadota</taxon>
        <taxon>Gammaproteobacteria</taxon>
        <taxon>Cellvibrionales</taxon>
        <taxon>Spongiibacteraceae</taxon>
        <taxon>Zhongshania</taxon>
    </lineage>
</organism>
<sequence length="343" mass="39173">MSKKTYFVVNDTRYDNHHGGWRVMANLHLAMEKRGWQCSGSLPVSAQAQHLKQHRNAIAEANLIVVNGEGSLHHNSRNTNRLFEIMGLLCKKRPIVLLNALWQDNDPEQWRPLLSQFSAVFTRDRRSQAQLVAMGIEAGYAPDLTFYNYPDYSNSQRSRYMITDSVLKEWDEKALSICQADPECEFRTLLTRKPSFSRGSRDWGRQLKSALYPWLFERVNTNVPARYKVLAKATNNGDEFLQSLASYRGVCAARYHALCFALQQQVPMLLVSSNSHKSEALIEEVGLPLALFKFDNSRPGNLKIQLQQVVEQYSDYTECVKSFNIEAKAQIEAMFDHVVGVCS</sequence>
<dbReference type="Pfam" id="PF04230">
    <property type="entry name" value="PS_pyruv_trans"/>
    <property type="match status" value="1"/>
</dbReference>
<gene>
    <name evidence="3" type="ORF">IHBHHGIJ_03556</name>
    <name evidence="2" type="ORF">KFEGEMFD_01885</name>
</gene>
<dbReference type="OrthoDB" id="6591518at2"/>
<dbReference type="InterPro" id="IPR007345">
    <property type="entry name" value="Polysacch_pyruvyl_Trfase"/>
</dbReference>
<evidence type="ECO:0000259" key="1">
    <source>
        <dbReference type="Pfam" id="PF04230"/>
    </source>
</evidence>
<accession>A0A5S9PF68</accession>
<protein>
    <recommendedName>
        <fullName evidence="1">Polysaccharide pyruvyl transferase domain-containing protein</fullName>
    </recommendedName>
</protein>
<dbReference type="PANTHER" id="PTHR36836">
    <property type="entry name" value="COLANIC ACID BIOSYNTHESIS PROTEIN WCAK"/>
    <property type="match status" value="1"/>
</dbReference>
<dbReference type="EMBL" id="CACSIK010000004">
    <property type="protein sequence ID" value="CAA0114273.1"/>
    <property type="molecule type" value="Genomic_DNA"/>
</dbReference>
<evidence type="ECO:0000313" key="3">
    <source>
        <dbReference type="EMBL" id="CAA0114273.1"/>
    </source>
</evidence>
<feature type="domain" description="Polysaccharide pyruvyl transferase" evidence="1">
    <location>
        <begin position="60"/>
        <end position="274"/>
    </location>
</feature>
<evidence type="ECO:0000313" key="2">
    <source>
        <dbReference type="EMBL" id="CAA0102424.1"/>
    </source>
</evidence>
<dbReference type="Proteomes" id="UP000435877">
    <property type="component" value="Unassembled WGS sequence"/>
</dbReference>
<keyword evidence="4" id="KW-1185">Reference proteome</keyword>
<evidence type="ECO:0000313" key="4">
    <source>
        <dbReference type="Proteomes" id="UP000435877"/>
    </source>
</evidence>
<dbReference type="RefSeq" id="WP_159270325.1">
    <property type="nucleotide sequence ID" value="NZ_CACSIK010000004.1"/>
</dbReference>
<evidence type="ECO:0000313" key="5">
    <source>
        <dbReference type="Proteomes" id="UP000439591"/>
    </source>
</evidence>